<organism evidence="2 3">
    <name type="scientific">Xanthomonas albilineans (strain GPE PC73 / CFBP 7063)</name>
    <dbReference type="NCBI Taxonomy" id="380358"/>
    <lineage>
        <taxon>Bacteria</taxon>
        <taxon>Pseudomonadati</taxon>
        <taxon>Pseudomonadota</taxon>
        <taxon>Gammaproteobacteria</taxon>
        <taxon>Lysobacterales</taxon>
        <taxon>Lysobacteraceae</taxon>
        <taxon>Xanthomonas</taxon>
    </lineage>
</organism>
<dbReference type="InterPro" id="IPR021724">
    <property type="entry name" value="DUF3297"/>
</dbReference>
<accession>D2UGB4</accession>
<evidence type="ECO:0000313" key="2">
    <source>
        <dbReference type="EMBL" id="CBA17425.1"/>
    </source>
</evidence>
<reference evidence="2 3" key="1">
    <citation type="journal article" date="2009" name="BMC Genomics">
        <title>The complete genome sequence of Xanthomonas albilineans provides new insights into the reductive genome evolution of the xylem-limited Xanthomonadaceae.</title>
        <authorList>
            <person name="Pieretti I."/>
            <person name="Royer M."/>
            <person name="Barbe V."/>
            <person name="Carrere S."/>
            <person name="Koebnik R."/>
            <person name="Cociancich S."/>
            <person name="Couloux A."/>
            <person name="Darrasse A."/>
            <person name="Gouzy J."/>
            <person name="Jacques M.A."/>
            <person name="Lauber E."/>
            <person name="Manceau C."/>
            <person name="Mangenot S."/>
            <person name="Poussier S."/>
            <person name="Segurens B."/>
            <person name="Szurek B."/>
            <person name="Verdier V."/>
            <person name="Arlat M."/>
            <person name="Rott P."/>
        </authorList>
    </citation>
    <scope>NUCLEOTIDE SEQUENCE [LARGE SCALE GENOMIC DNA]</scope>
    <source>
        <strain evidence="3">GPE PC73 / CFBP 7063</strain>
    </source>
</reference>
<dbReference type="Proteomes" id="UP000001890">
    <property type="component" value="Chromosome"/>
</dbReference>
<dbReference type="EMBL" id="FP565176">
    <property type="protein sequence ID" value="CBA17425.1"/>
    <property type="molecule type" value="Genomic_DNA"/>
</dbReference>
<dbReference type="STRING" id="380358.XALC_2948"/>
<evidence type="ECO:0000313" key="3">
    <source>
        <dbReference type="Proteomes" id="UP000001890"/>
    </source>
</evidence>
<proteinExistence type="predicted"/>
<protein>
    <recommendedName>
        <fullName evidence="4">Glutathione peroxidase</fullName>
    </recommendedName>
</protein>
<evidence type="ECO:0000256" key="1">
    <source>
        <dbReference type="SAM" id="MobiDB-lite"/>
    </source>
</evidence>
<name>D2UGB4_XANAP</name>
<keyword evidence="3" id="KW-1185">Reference proteome</keyword>
<dbReference type="AlphaFoldDB" id="D2UGB4"/>
<feature type="region of interest" description="Disordered" evidence="1">
    <location>
        <begin position="1"/>
        <end position="50"/>
    </location>
</feature>
<gene>
    <name evidence="2" type="ordered locus">XALc_2948</name>
</gene>
<dbReference type="Pfam" id="PF11730">
    <property type="entry name" value="DUF3297"/>
    <property type="match status" value="1"/>
</dbReference>
<dbReference type="KEGG" id="xal:XALC_2948"/>
<sequence length="119" mass="13169">MCRARRGDGSAAELGNRAASVYASPPEDGAVRRHTPPDPMSETPPDHLAINPHSPFHDTQALSRGVGIRFNGVERDNVEEYSISEGWIRVQVGKSRDRRGNPMTMKIKGAVEAYWLQTK</sequence>
<dbReference type="eggNOG" id="ENOG5032RUG">
    <property type="taxonomic scope" value="Bacteria"/>
</dbReference>
<evidence type="ECO:0008006" key="4">
    <source>
        <dbReference type="Google" id="ProtNLM"/>
    </source>
</evidence>